<keyword evidence="2" id="KW-0812">Transmembrane</keyword>
<evidence type="ECO:0000313" key="5">
    <source>
        <dbReference type="Proteomes" id="UP001391051"/>
    </source>
</evidence>
<protein>
    <recommendedName>
        <fullName evidence="6">Mid2 domain-containing protein</fullName>
    </recommendedName>
</protein>
<feature type="compositionally biased region" description="Low complexity" evidence="1">
    <location>
        <begin position="129"/>
        <end position="174"/>
    </location>
</feature>
<keyword evidence="2" id="KW-0472">Membrane</keyword>
<organism evidence="4 5">
    <name type="scientific">Apiospora aurea</name>
    <dbReference type="NCBI Taxonomy" id="335848"/>
    <lineage>
        <taxon>Eukaryota</taxon>
        <taxon>Fungi</taxon>
        <taxon>Dikarya</taxon>
        <taxon>Ascomycota</taxon>
        <taxon>Pezizomycotina</taxon>
        <taxon>Sordariomycetes</taxon>
        <taxon>Xylariomycetidae</taxon>
        <taxon>Amphisphaeriales</taxon>
        <taxon>Apiosporaceae</taxon>
        <taxon>Apiospora</taxon>
    </lineage>
</organism>
<evidence type="ECO:0000256" key="1">
    <source>
        <dbReference type="SAM" id="MobiDB-lite"/>
    </source>
</evidence>
<feature type="signal peptide" evidence="3">
    <location>
        <begin position="1"/>
        <end position="17"/>
    </location>
</feature>
<sequence>MTITTFLLYMMFLGTLPSIMNRIVGMADQPIAGADDPEPFSPPAQSPAQGALHRLQGRDQCSDVFGDGTINSPSACTEPNSVPCTNLSPGTKKACCPSLTSCANRPQGPNVRCEIAYSDLMALASGGRPQSSSSSSSYKSETTSSSSSASTTTPLSSQSSTTTVSPTTPAETTPMVHTGSEETPAATAGEPPNPAMRGGTIAGITVGAVLFLLLAGAVARYFSRRRRKMENESAPPVGNEQSHNLPVPDNQKIQEVGTVGDRGPHRWKYQTPQQHVAELYGDNPHIYYGPHEMDGTY</sequence>
<feature type="transmembrane region" description="Helical" evidence="2">
    <location>
        <begin position="201"/>
        <end position="222"/>
    </location>
</feature>
<dbReference type="EMBL" id="JAQQWE010000006">
    <property type="protein sequence ID" value="KAK7948000.1"/>
    <property type="molecule type" value="Genomic_DNA"/>
</dbReference>
<keyword evidence="3" id="KW-0732">Signal</keyword>
<name>A0ABR1Q627_9PEZI</name>
<keyword evidence="5" id="KW-1185">Reference proteome</keyword>
<evidence type="ECO:0000256" key="2">
    <source>
        <dbReference type="SAM" id="Phobius"/>
    </source>
</evidence>
<accession>A0ABR1Q627</accession>
<evidence type="ECO:0000256" key="3">
    <source>
        <dbReference type="SAM" id="SignalP"/>
    </source>
</evidence>
<evidence type="ECO:0008006" key="6">
    <source>
        <dbReference type="Google" id="ProtNLM"/>
    </source>
</evidence>
<gene>
    <name evidence="4" type="ORF">PG986_008886</name>
</gene>
<dbReference type="CDD" id="cd12087">
    <property type="entry name" value="TM_EGFR-like"/>
    <property type="match status" value="1"/>
</dbReference>
<proteinExistence type="predicted"/>
<feature type="region of interest" description="Disordered" evidence="1">
    <location>
        <begin position="124"/>
        <end position="196"/>
    </location>
</feature>
<keyword evidence="2" id="KW-1133">Transmembrane helix</keyword>
<dbReference type="GeneID" id="92078170"/>
<feature type="chain" id="PRO_5045162455" description="Mid2 domain-containing protein" evidence="3">
    <location>
        <begin position="18"/>
        <end position="297"/>
    </location>
</feature>
<reference evidence="4 5" key="1">
    <citation type="submission" date="2023-01" db="EMBL/GenBank/DDBJ databases">
        <title>Analysis of 21 Apiospora genomes using comparative genomics revels a genus with tremendous synthesis potential of carbohydrate active enzymes and secondary metabolites.</title>
        <authorList>
            <person name="Sorensen T."/>
        </authorList>
    </citation>
    <scope>NUCLEOTIDE SEQUENCE [LARGE SCALE GENOMIC DNA]</scope>
    <source>
        <strain evidence="4 5">CBS 24483</strain>
    </source>
</reference>
<evidence type="ECO:0000313" key="4">
    <source>
        <dbReference type="EMBL" id="KAK7948000.1"/>
    </source>
</evidence>
<comment type="caution">
    <text evidence="4">The sequence shown here is derived from an EMBL/GenBank/DDBJ whole genome shotgun (WGS) entry which is preliminary data.</text>
</comment>
<dbReference type="Proteomes" id="UP001391051">
    <property type="component" value="Unassembled WGS sequence"/>
</dbReference>
<dbReference type="RefSeq" id="XP_066697506.1">
    <property type="nucleotide sequence ID" value="XM_066845108.1"/>
</dbReference>